<dbReference type="GO" id="GO:0006631">
    <property type="term" value="P:fatty acid metabolic process"/>
    <property type="evidence" value="ECO:0007669"/>
    <property type="project" value="TreeGrafter"/>
</dbReference>
<dbReference type="EMBL" id="MCFG01000132">
    <property type="protein sequence ID" value="ORX80898.1"/>
    <property type="molecule type" value="Genomic_DNA"/>
</dbReference>
<dbReference type="OrthoDB" id="346910at2759"/>
<keyword evidence="1" id="KW-0446">Lipid-binding</keyword>
<evidence type="ECO:0000256" key="1">
    <source>
        <dbReference type="ARBA" id="ARBA00023121"/>
    </source>
</evidence>
<protein>
    <submittedName>
        <fullName evidence="4">Acyl-CoA binding protein</fullName>
    </submittedName>
</protein>
<sequence length="205" mass="23363">MLSETDKKFAEAVHIFQNLPQELRPTQEEELEFYGLYKRAVVGQCDIPKPDFFNILALAKWEAWKKLDSLSMLKAREIYVDQLIKLLERFPDRPDVVELLDTFTKLHLNDNDDTISNKSQAKSNTLRSNGSDSINNDFQIGNVDNQQIEFTTTREINNNNNSNQANSINMNNSMNSSINLGSPGLSRNNSSQSTTEEFIINSNLL</sequence>
<dbReference type="Gene3D" id="1.20.80.10">
    <property type="match status" value="1"/>
</dbReference>
<dbReference type="STRING" id="1754192.A0A1Y1X5G8"/>
<feature type="region of interest" description="Disordered" evidence="2">
    <location>
        <begin position="117"/>
        <end position="137"/>
    </location>
</feature>
<feature type="domain" description="ACB" evidence="3">
    <location>
        <begin position="5"/>
        <end position="92"/>
    </location>
</feature>
<keyword evidence="5" id="KW-1185">Reference proteome</keyword>
<gene>
    <name evidence="4" type="ORF">BCR32DRAFT_17323</name>
</gene>
<feature type="region of interest" description="Disordered" evidence="2">
    <location>
        <begin position="157"/>
        <end position="205"/>
    </location>
</feature>
<dbReference type="PRINTS" id="PR00689">
    <property type="entry name" value="ACOABINDINGP"/>
</dbReference>
<evidence type="ECO:0000313" key="5">
    <source>
        <dbReference type="Proteomes" id="UP000193944"/>
    </source>
</evidence>
<evidence type="ECO:0000256" key="2">
    <source>
        <dbReference type="SAM" id="MobiDB-lite"/>
    </source>
</evidence>
<proteinExistence type="predicted"/>
<reference evidence="4 5" key="1">
    <citation type="submission" date="2016-08" db="EMBL/GenBank/DDBJ databases">
        <title>A Parts List for Fungal Cellulosomes Revealed by Comparative Genomics.</title>
        <authorList>
            <consortium name="DOE Joint Genome Institute"/>
            <person name="Haitjema C.H."/>
            <person name="Gilmore S.P."/>
            <person name="Henske J.K."/>
            <person name="Solomon K.V."/>
            <person name="De Groot R."/>
            <person name="Kuo A."/>
            <person name="Mondo S.J."/>
            <person name="Salamov A.A."/>
            <person name="Labutti K."/>
            <person name="Zhao Z."/>
            <person name="Chiniquy J."/>
            <person name="Barry K."/>
            <person name="Brewer H.M."/>
            <person name="Purvine S.O."/>
            <person name="Wright A.T."/>
            <person name="Boxma B."/>
            <person name="Van Alen T."/>
            <person name="Hackstein J.H."/>
            <person name="Baker S.E."/>
            <person name="Grigoriev I.V."/>
            <person name="O'Malley M.A."/>
        </authorList>
    </citation>
    <scope>NUCLEOTIDE SEQUENCE [LARGE SCALE GENOMIC DNA]</scope>
    <source>
        <strain evidence="4 5">S4</strain>
    </source>
</reference>
<reference evidence="4 5" key="2">
    <citation type="submission" date="2016-08" db="EMBL/GenBank/DDBJ databases">
        <title>Pervasive Adenine N6-methylation of Active Genes in Fungi.</title>
        <authorList>
            <consortium name="DOE Joint Genome Institute"/>
            <person name="Mondo S.J."/>
            <person name="Dannebaum R.O."/>
            <person name="Kuo R.C."/>
            <person name="Labutti K."/>
            <person name="Haridas S."/>
            <person name="Kuo A."/>
            <person name="Salamov A."/>
            <person name="Ahrendt S.R."/>
            <person name="Lipzen A."/>
            <person name="Sullivan W."/>
            <person name="Andreopoulos W.B."/>
            <person name="Clum A."/>
            <person name="Lindquist E."/>
            <person name="Daum C."/>
            <person name="Ramamoorthy G.K."/>
            <person name="Gryganskyi A."/>
            <person name="Culley D."/>
            <person name="Magnuson J.K."/>
            <person name="James T.Y."/>
            <person name="O'Malley M.A."/>
            <person name="Stajich J.E."/>
            <person name="Spatafora J.W."/>
            <person name="Visel A."/>
            <person name="Grigoriev I.V."/>
        </authorList>
    </citation>
    <scope>NUCLEOTIDE SEQUENCE [LARGE SCALE GENOMIC DNA]</scope>
    <source>
        <strain evidence="4 5">S4</strain>
    </source>
</reference>
<evidence type="ECO:0000259" key="3">
    <source>
        <dbReference type="PROSITE" id="PS51228"/>
    </source>
</evidence>
<dbReference type="GO" id="GO:0005737">
    <property type="term" value="C:cytoplasm"/>
    <property type="evidence" value="ECO:0007669"/>
    <property type="project" value="TreeGrafter"/>
</dbReference>
<dbReference type="InterPro" id="IPR035984">
    <property type="entry name" value="Acyl-CoA-binding_sf"/>
</dbReference>
<dbReference type="SUPFAM" id="SSF47027">
    <property type="entry name" value="Acyl-CoA binding protein"/>
    <property type="match status" value="1"/>
</dbReference>
<feature type="compositionally biased region" description="Polar residues" evidence="2">
    <location>
        <begin position="185"/>
        <end position="205"/>
    </location>
</feature>
<dbReference type="PANTHER" id="PTHR23310:SF77">
    <property type="entry name" value="LD25952P"/>
    <property type="match status" value="1"/>
</dbReference>
<dbReference type="AlphaFoldDB" id="A0A1Y1X5G8"/>
<dbReference type="Proteomes" id="UP000193944">
    <property type="component" value="Unassembled WGS sequence"/>
</dbReference>
<name>A0A1Y1X5G8_9FUNG</name>
<dbReference type="PANTHER" id="PTHR23310">
    <property type="entry name" value="ACYL-COA-BINDING PROTEIN, ACBP"/>
    <property type="match status" value="1"/>
</dbReference>
<comment type="caution">
    <text evidence="4">The sequence shown here is derived from an EMBL/GenBank/DDBJ whole genome shotgun (WGS) entry which is preliminary data.</text>
</comment>
<dbReference type="PROSITE" id="PS51228">
    <property type="entry name" value="ACB_2"/>
    <property type="match status" value="1"/>
</dbReference>
<accession>A0A1Y1X5G8</accession>
<dbReference type="InterPro" id="IPR000582">
    <property type="entry name" value="Acyl-CoA-binding_protein"/>
</dbReference>
<dbReference type="Pfam" id="PF00887">
    <property type="entry name" value="ACBP"/>
    <property type="match status" value="1"/>
</dbReference>
<organism evidence="4 5">
    <name type="scientific">Anaeromyces robustus</name>
    <dbReference type="NCBI Taxonomy" id="1754192"/>
    <lineage>
        <taxon>Eukaryota</taxon>
        <taxon>Fungi</taxon>
        <taxon>Fungi incertae sedis</taxon>
        <taxon>Chytridiomycota</taxon>
        <taxon>Chytridiomycota incertae sedis</taxon>
        <taxon>Neocallimastigomycetes</taxon>
        <taxon>Neocallimastigales</taxon>
        <taxon>Neocallimastigaceae</taxon>
        <taxon>Anaeromyces</taxon>
    </lineage>
</organism>
<evidence type="ECO:0000313" key="4">
    <source>
        <dbReference type="EMBL" id="ORX80898.1"/>
    </source>
</evidence>
<dbReference type="GO" id="GO:0000062">
    <property type="term" value="F:fatty-acyl-CoA binding"/>
    <property type="evidence" value="ECO:0007669"/>
    <property type="project" value="InterPro"/>
</dbReference>
<feature type="compositionally biased region" description="Low complexity" evidence="2">
    <location>
        <begin position="157"/>
        <end position="179"/>
    </location>
</feature>
<dbReference type="InterPro" id="IPR014352">
    <property type="entry name" value="FERM/acyl-CoA-bd_prot_sf"/>
</dbReference>